<dbReference type="Pfam" id="PF00440">
    <property type="entry name" value="TetR_N"/>
    <property type="match status" value="1"/>
</dbReference>
<evidence type="ECO:0000256" key="3">
    <source>
        <dbReference type="ARBA" id="ARBA00023163"/>
    </source>
</evidence>
<evidence type="ECO:0000313" key="6">
    <source>
        <dbReference type="EMBL" id="GAA4823784.1"/>
    </source>
</evidence>
<organism evidence="6 7">
    <name type="scientific">Tomitella cavernea</name>
    <dbReference type="NCBI Taxonomy" id="1387982"/>
    <lineage>
        <taxon>Bacteria</taxon>
        <taxon>Bacillati</taxon>
        <taxon>Actinomycetota</taxon>
        <taxon>Actinomycetes</taxon>
        <taxon>Mycobacteriales</taxon>
        <taxon>Tomitella</taxon>
    </lineage>
</organism>
<dbReference type="SUPFAM" id="SSF46689">
    <property type="entry name" value="Homeodomain-like"/>
    <property type="match status" value="1"/>
</dbReference>
<keyword evidence="2 4" id="KW-0238">DNA-binding</keyword>
<comment type="caution">
    <text evidence="6">The sequence shown here is derived from an EMBL/GenBank/DDBJ whole genome shotgun (WGS) entry which is preliminary data.</text>
</comment>
<evidence type="ECO:0000259" key="5">
    <source>
        <dbReference type="PROSITE" id="PS50977"/>
    </source>
</evidence>
<dbReference type="Proteomes" id="UP001500839">
    <property type="component" value="Unassembled WGS sequence"/>
</dbReference>
<feature type="domain" description="HTH tetR-type" evidence="5">
    <location>
        <begin position="22"/>
        <end position="82"/>
    </location>
</feature>
<proteinExistence type="predicted"/>
<sequence>MPAPVEPRLFALPSPPSSARGLRTRAALVAAARAVFERMGFLDARLIDITTEAQCSAGTFYNYFDSKEQIFSAVLEQAKEEMMHPGTARVPDDADPATVIEASTRAYLIAYQRNAKLMGLMEQVAGISPEFRRLRHERAEAFVARNARSIANLQARGLADPEVDADLASRTLSGMISRVAFSYFVADVELDEYPRADLDEIVRTASRLWVNALRIPESDPGGKEQS</sequence>
<dbReference type="PANTHER" id="PTHR30055">
    <property type="entry name" value="HTH-TYPE TRANSCRIPTIONAL REGULATOR RUTR"/>
    <property type="match status" value="1"/>
</dbReference>
<dbReference type="InterPro" id="IPR050109">
    <property type="entry name" value="HTH-type_TetR-like_transc_reg"/>
</dbReference>
<protein>
    <submittedName>
        <fullName evidence="6">TetR/AcrR family transcriptional regulator</fullName>
    </submittedName>
</protein>
<dbReference type="InterPro" id="IPR009057">
    <property type="entry name" value="Homeodomain-like_sf"/>
</dbReference>
<name>A0ABP9D3U4_9ACTN</name>
<feature type="DNA-binding region" description="H-T-H motif" evidence="4">
    <location>
        <begin position="45"/>
        <end position="64"/>
    </location>
</feature>
<dbReference type="InterPro" id="IPR036271">
    <property type="entry name" value="Tet_transcr_reg_TetR-rel_C_sf"/>
</dbReference>
<reference evidence="7" key="1">
    <citation type="journal article" date="2019" name="Int. J. Syst. Evol. Microbiol.">
        <title>The Global Catalogue of Microorganisms (GCM) 10K type strain sequencing project: providing services to taxonomists for standard genome sequencing and annotation.</title>
        <authorList>
            <consortium name="The Broad Institute Genomics Platform"/>
            <consortium name="The Broad Institute Genome Sequencing Center for Infectious Disease"/>
            <person name="Wu L."/>
            <person name="Ma J."/>
        </authorList>
    </citation>
    <scope>NUCLEOTIDE SEQUENCE [LARGE SCALE GENOMIC DNA]</scope>
    <source>
        <strain evidence="7">JCM 18542</strain>
    </source>
</reference>
<dbReference type="EMBL" id="BAABKQ010000001">
    <property type="protein sequence ID" value="GAA4823784.1"/>
    <property type="molecule type" value="Genomic_DNA"/>
</dbReference>
<dbReference type="RefSeq" id="WP_200173526.1">
    <property type="nucleotide sequence ID" value="NZ_BAABKQ010000001.1"/>
</dbReference>
<evidence type="ECO:0000313" key="7">
    <source>
        <dbReference type="Proteomes" id="UP001500839"/>
    </source>
</evidence>
<keyword evidence="3" id="KW-0804">Transcription</keyword>
<accession>A0ABP9D3U4</accession>
<evidence type="ECO:0000256" key="1">
    <source>
        <dbReference type="ARBA" id="ARBA00023015"/>
    </source>
</evidence>
<dbReference type="InterPro" id="IPR001647">
    <property type="entry name" value="HTH_TetR"/>
</dbReference>
<dbReference type="Gene3D" id="1.10.10.60">
    <property type="entry name" value="Homeodomain-like"/>
    <property type="match status" value="1"/>
</dbReference>
<dbReference type="SUPFAM" id="SSF48498">
    <property type="entry name" value="Tetracyclin repressor-like, C-terminal domain"/>
    <property type="match status" value="1"/>
</dbReference>
<keyword evidence="7" id="KW-1185">Reference proteome</keyword>
<dbReference type="Gene3D" id="1.10.357.10">
    <property type="entry name" value="Tetracycline Repressor, domain 2"/>
    <property type="match status" value="1"/>
</dbReference>
<gene>
    <name evidence="6" type="ORF">GCM10023353_35790</name>
</gene>
<evidence type="ECO:0000256" key="4">
    <source>
        <dbReference type="PROSITE-ProRule" id="PRU00335"/>
    </source>
</evidence>
<keyword evidence="1" id="KW-0805">Transcription regulation</keyword>
<dbReference type="PRINTS" id="PR00455">
    <property type="entry name" value="HTHTETR"/>
</dbReference>
<dbReference type="PANTHER" id="PTHR30055:SF234">
    <property type="entry name" value="HTH-TYPE TRANSCRIPTIONAL REGULATOR BETI"/>
    <property type="match status" value="1"/>
</dbReference>
<dbReference type="PROSITE" id="PS50977">
    <property type="entry name" value="HTH_TETR_2"/>
    <property type="match status" value="1"/>
</dbReference>
<evidence type="ECO:0000256" key="2">
    <source>
        <dbReference type="ARBA" id="ARBA00023125"/>
    </source>
</evidence>